<protein>
    <submittedName>
        <fullName evidence="2">Uncharacterized protein</fullName>
    </submittedName>
</protein>
<feature type="region of interest" description="Disordered" evidence="1">
    <location>
        <begin position="351"/>
        <end position="436"/>
    </location>
</feature>
<dbReference type="EMBL" id="UZAN01042148">
    <property type="protein sequence ID" value="VDP75149.1"/>
    <property type="molecule type" value="Genomic_DNA"/>
</dbReference>
<dbReference type="OrthoDB" id="6268792at2759"/>
<keyword evidence="3" id="KW-1185">Reference proteome</keyword>
<evidence type="ECO:0000256" key="1">
    <source>
        <dbReference type="SAM" id="MobiDB-lite"/>
    </source>
</evidence>
<organism evidence="2 3">
    <name type="scientific">Echinostoma caproni</name>
    <dbReference type="NCBI Taxonomy" id="27848"/>
    <lineage>
        <taxon>Eukaryota</taxon>
        <taxon>Metazoa</taxon>
        <taxon>Spiralia</taxon>
        <taxon>Lophotrochozoa</taxon>
        <taxon>Platyhelminthes</taxon>
        <taxon>Trematoda</taxon>
        <taxon>Digenea</taxon>
        <taxon>Plagiorchiida</taxon>
        <taxon>Echinostomata</taxon>
        <taxon>Echinostomatoidea</taxon>
        <taxon>Echinostomatidae</taxon>
        <taxon>Echinostoma</taxon>
    </lineage>
</organism>
<evidence type="ECO:0000313" key="3">
    <source>
        <dbReference type="Proteomes" id="UP000272942"/>
    </source>
</evidence>
<evidence type="ECO:0000313" key="2">
    <source>
        <dbReference type="EMBL" id="VDP75149.1"/>
    </source>
</evidence>
<dbReference type="SUPFAM" id="SSF75399">
    <property type="entry name" value="Plakin repeat"/>
    <property type="match status" value="1"/>
</dbReference>
<reference evidence="2 3" key="1">
    <citation type="submission" date="2018-11" db="EMBL/GenBank/DDBJ databases">
        <authorList>
            <consortium name="Pathogen Informatics"/>
        </authorList>
    </citation>
    <scope>NUCLEOTIDE SEQUENCE [LARGE SCALE GENOMIC DNA]</scope>
    <source>
        <strain evidence="2 3">Egypt</strain>
    </source>
</reference>
<accession>A0A3P8K550</accession>
<sequence>MEAIRCRVRQRTVQYELLEIRDRPDVPRIKAIRQVMNPITREFVPVEKALHFGWLVCDEDGDFYVDGKTGYRLSIDTALASGLIQLAEDSSLESSDENFSDSSNLLLIERITCTWCPVRITSYQNTNSKDQCALNEALQNGWIQLKTGEPVILDHAADQWITTEEAAGRGIIQIVPVDPNERFYGPLEETYSCRVFRITSVRPGGEPNIWMDSTEAARRGLFNWKTGDIAAEWESTEEKEKEASTDAQNSSNTNKKLLVTRWLSLLAARKARWIRLRIVSYPREILRSKPISPTIHSTHRVLSTHIHLVAPSSVPVTSALMQQSPKLSGFLKSPAFSFPTSTPPIIHDRLYSGRPSVGLPTSGQLPPRWNKPLRSAPNPEKWSRPSSLRSTAGSVEHNTLPSQAPQRVYRSHRPNNRLLIEWSPDNSSAPESIGSQ</sequence>
<feature type="compositionally biased region" description="Polar residues" evidence="1">
    <location>
        <begin position="424"/>
        <end position="436"/>
    </location>
</feature>
<gene>
    <name evidence="2" type="ORF">ECPE_LOCUS5301</name>
</gene>
<name>A0A3P8K550_9TREM</name>
<proteinExistence type="predicted"/>
<dbReference type="Gene3D" id="3.90.1290.10">
    <property type="entry name" value="Plakin repeat"/>
    <property type="match status" value="1"/>
</dbReference>
<dbReference type="AlphaFoldDB" id="A0A3P8K550"/>
<dbReference type="InterPro" id="IPR035915">
    <property type="entry name" value="Plakin_repeat_sf"/>
</dbReference>
<feature type="compositionally biased region" description="Polar residues" evidence="1">
    <location>
        <begin position="384"/>
        <end position="405"/>
    </location>
</feature>
<dbReference type="Proteomes" id="UP000272942">
    <property type="component" value="Unassembled WGS sequence"/>
</dbReference>